<feature type="domain" description="ABC-2 type transporter transmembrane" evidence="6">
    <location>
        <begin position="10"/>
        <end position="163"/>
    </location>
</feature>
<sequence length="174" mass="18356">KRLRTGEARAWEILTALAAPNVVIFLVQVALVTAAISAVLEVPALTNPLVAVLGMLLGGAVFAELAYLTGVRTRTVESAQLTTMPLFLLAFFASGLIVPLPVLPDAVATVLTYLPVYPVIELVTLGVGGATMDGAALTVGETFTAALQPLAVLVAWAVVLGYAVVRYMRWEPRR</sequence>
<keyword evidence="8" id="KW-1185">Reference proteome</keyword>
<name>A0ABT5TVS9_9MICO</name>
<reference evidence="7" key="1">
    <citation type="submission" date="2023-02" db="EMBL/GenBank/DDBJ databases">
        <title>Georgenia sp.10Sc9-8, isolated from a soil sample collected from the Taklamakan desert.</title>
        <authorList>
            <person name="Liu S."/>
        </authorList>
    </citation>
    <scope>NUCLEOTIDE SEQUENCE</scope>
    <source>
        <strain evidence="7">10Sc9-8</strain>
    </source>
</reference>
<keyword evidence="3 5" id="KW-1133">Transmembrane helix</keyword>
<feature type="transmembrane region" description="Helical" evidence="5">
    <location>
        <begin position="81"/>
        <end position="103"/>
    </location>
</feature>
<dbReference type="EMBL" id="JARACI010000453">
    <property type="protein sequence ID" value="MDD9205374.1"/>
    <property type="molecule type" value="Genomic_DNA"/>
</dbReference>
<feature type="transmembrane region" description="Helical" evidence="5">
    <location>
        <begin position="12"/>
        <end position="36"/>
    </location>
</feature>
<comment type="subcellular location">
    <subcellularLocation>
        <location evidence="1">Membrane</location>
        <topology evidence="1">Multi-pass membrane protein</topology>
    </subcellularLocation>
</comment>
<evidence type="ECO:0000313" key="7">
    <source>
        <dbReference type="EMBL" id="MDD9205374.1"/>
    </source>
</evidence>
<comment type="caution">
    <text evidence="7">The sequence shown here is derived from an EMBL/GenBank/DDBJ whole genome shotgun (WGS) entry which is preliminary data.</text>
</comment>
<dbReference type="PANTHER" id="PTHR43027:SF2">
    <property type="entry name" value="TRANSPORT PERMEASE PROTEIN"/>
    <property type="match status" value="1"/>
</dbReference>
<feature type="non-terminal residue" evidence="7">
    <location>
        <position position="1"/>
    </location>
</feature>
<feature type="transmembrane region" description="Helical" evidence="5">
    <location>
        <begin position="48"/>
        <end position="69"/>
    </location>
</feature>
<evidence type="ECO:0000256" key="4">
    <source>
        <dbReference type="ARBA" id="ARBA00023136"/>
    </source>
</evidence>
<gene>
    <name evidence="7" type="ORF">PU560_02695</name>
</gene>
<dbReference type="InterPro" id="IPR013525">
    <property type="entry name" value="ABC2_TM"/>
</dbReference>
<evidence type="ECO:0000256" key="2">
    <source>
        <dbReference type="ARBA" id="ARBA00022692"/>
    </source>
</evidence>
<dbReference type="InterPro" id="IPR052902">
    <property type="entry name" value="ABC-2_transporter"/>
</dbReference>
<keyword evidence="2 5" id="KW-0812">Transmembrane</keyword>
<dbReference type="Proteomes" id="UP001165561">
    <property type="component" value="Unassembled WGS sequence"/>
</dbReference>
<evidence type="ECO:0000259" key="6">
    <source>
        <dbReference type="Pfam" id="PF12698"/>
    </source>
</evidence>
<accession>A0ABT5TVS9</accession>
<organism evidence="7 8">
    <name type="scientific">Georgenia halotolerans</name>
    <dbReference type="NCBI Taxonomy" id="3028317"/>
    <lineage>
        <taxon>Bacteria</taxon>
        <taxon>Bacillati</taxon>
        <taxon>Actinomycetota</taxon>
        <taxon>Actinomycetes</taxon>
        <taxon>Micrococcales</taxon>
        <taxon>Bogoriellaceae</taxon>
        <taxon>Georgenia</taxon>
    </lineage>
</organism>
<evidence type="ECO:0000256" key="3">
    <source>
        <dbReference type="ARBA" id="ARBA00022989"/>
    </source>
</evidence>
<evidence type="ECO:0000313" key="8">
    <source>
        <dbReference type="Proteomes" id="UP001165561"/>
    </source>
</evidence>
<dbReference type="PANTHER" id="PTHR43027">
    <property type="entry name" value="DOXORUBICIN RESISTANCE ABC TRANSPORTER PERMEASE PROTEIN DRRC-RELATED"/>
    <property type="match status" value="1"/>
</dbReference>
<protein>
    <submittedName>
        <fullName evidence="7">ABC transporter permease</fullName>
    </submittedName>
</protein>
<keyword evidence="4 5" id="KW-0472">Membrane</keyword>
<evidence type="ECO:0000256" key="5">
    <source>
        <dbReference type="SAM" id="Phobius"/>
    </source>
</evidence>
<feature type="transmembrane region" description="Helical" evidence="5">
    <location>
        <begin position="146"/>
        <end position="165"/>
    </location>
</feature>
<proteinExistence type="predicted"/>
<dbReference type="Pfam" id="PF12698">
    <property type="entry name" value="ABC2_membrane_3"/>
    <property type="match status" value="1"/>
</dbReference>
<evidence type="ECO:0000256" key="1">
    <source>
        <dbReference type="ARBA" id="ARBA00004141"/>
    </source>
</evidence>